<keyword evidence="3" id="KW-1185">Reference proteome</keyword>
<name>A0A2H1YHJ9_9FLAO</name>
<dbReference type="Proteomes" id="UP000234211">
    <property type="component" value="Unassembled WGS sequence"/>
</dbReference>
<evidence type="ECO:0000256" key="1">
    <source>
        <dbReference type="SAM" id="SignalP"/>
    </source>
</evidence>
<accession>A0A2H1YHJ9</accession>
<dbReference type="Pfam" id="PF13585">
    <property type="entry name" value="CHU_C"/>
    <property type="match status" value="1"/>
</dbReference>
<keyword evidence="1" id="KW-0732">Signal</keyword>
<dbReference type="EMBL" id="OENF01000034">
    <property type="protein sequence ID" value="SOS74986.1"/>
    <property type="molecule type" value="Genomic_DNA"/>
</dbReference>
<evidence type="ECO:0000313" key="3">
    <source>
        <dbReference type="Proteomes" id="UP000234211"/>
    </source>
</evidence>
<dbReference type="NCBIfam" id="TIGR04131">
    <property type="entry name" value="Bac_Flav_CTERM"/>
    <property type="match status" value="1"/>
</dbReference>
<feature type="signal peptide" evidence="1">
    <location>
        <begin position="1"/>
        <end position="16"/>
    </location>
</feature>
<dbReference type="OrthoDB" id="1489185at2"/>
<dbReference type="RefSeq" id="WP_101917578.1">
    <property type="nucleotide sequence ID" value="NZ_OENF01000034.1"/>
</dbReference>
<reference evidence="3" key="1">
    <citation type="submission" date="2017-11" db="EMBL/GenBank/DDBJ databases">
        <authorList>
            <person name="Duchaud E."/>
        </authorList>
    </citation>
    <scope>NUCLEOTIDE SEQUENCE [LARGE SCALE GENOMIC DNA]</scope>
    <source>
        <strain evidence="3">Tenacibaculum sp. TNO020</strain>
    </source>
</reference>
<gene>
    <name evidence="2" type="ORF">TNO020_40207</name>
</gene>
<evidence type="ECO:0000313" key="2">
    <source>
        <dbReference type="EMBL" id="SOS74986.1"/>
    </source>
</evidence>
<proteinExistence type="predicted"/>
<feature type="chain" id="PRO_5013547423" description="Gliding motility-associated C-terminal domain-containing protein" evidence="1">
    <location>
        <begin position="17"/>
        <end position="386"/>
    </location>
</feature>
<dbReference type="InterPro" id="IPR026341">
    <property type="entry name" value="T9SS_type_B"/>
</dbReference>
<organism evidence="2 3">
    <name type="scientific">Tenacibaculum piscium</name>
    <dbReference type="NCBI Taxonomy" id="1458515"/>
    <lineage>
        <taxon>Bacteria</taxon>
        <taxon>Pseudomonadati</taxon>
        <taxon>Bacteroidota</taxon>
        <taxon>Flavobacteriia</taxon>
        <taxon>Flavobacteriales</taxon>
        <taxon>Flavobacteriaceae</taxon>
        <taxon>Tenacibaculum</taxon>
    </lineage>
</organism>
<evidence type="ECO:0008006" key="4">
    <source>
        <dbReference type="Google" id="ProtNLM"/>
    </source>
</evidence>
<sequence>MRNLLFIILSTTITFAQTAFYNDASGNIQLHDNAKIGFHTDLENNGTFDTSNNYKGLAGFYNDTKTLTVSGTEKITFYDVEIDVANDLVLEKSLALTNELSFINGNVITDKNDLAISLEFNKHNFYAGENDENHINGYATVIGKNDFTFPIGDGDRLRPMILPIQNTATTFLGAYFFEDPNMLSTFSGSALTNDKEDFIDIISKKEFWDLNGDSATSVTLTWDNFSDIGTLSDDSQKLRIVGWSILENKWKDLGAKNLTGDLTKGTLTSDVFIPDNYEIITIASGFTDSNSNYVNLLISPNGDTKNETLVFKNLKKYNTNRLEIFNRWGNTIYKTDNYNNDWNGISTGRATVISKEKLPAGTYFYILKYGINNLSKTQKGWVYINR</sequence>
<protein>
    <recommendedName>
        <fullName evidence="4">Gliding motility-associated C-terminal domain-containing protein</fullName>
    </recommendedName>
</protein>
<dbReference type="AlphaFoldDB" id="A0A2H1YHJ9"/>